<dbReference type="OrthoDB" id="92610at2"/>
<dbReference type="NCBIfam" id="TIGR00249">
    <property type="entry name" value="sixA"/>
    <property type="match status" value="1"/>
</dbReference>
<organism evidence="1 2">
    <name type="scientific">Glaciecola punicea ACAM 611</name>
    <dbReference type="NCBI Taxonomy" id="1121923"/>
    <lineage>
        <taxon>Bacteria</taxon>
        <taxon>Pseudomonadati</taxon>
        <taxon>Pseudomonadota</taxon>
        <taxon>Gammaproteobacteria</taxon>
        <taxon>Alteromonadales</taxon>
        <taxon>Alteromonadaceae</taxon>
        <taxon>Glaciecola</taxon>
    </lineage>
</organism>
<dbReference type="SUPFAM" id="SSF53254">
    <property type="entry name" value="Phosphoglycerate mutase-like"/>
    <property type="match status" value="1"/>
</dbReference>
<dbReference type="EMBL" id="BAET01000014">
    <property type="protein sequence ID" value="GAB55659.1"/>
    <property type="molecule type" value="Genomic_DNA"/>
</dbReference>
<evidence type="ECO:0000313" key="1">
    <source>
        <dbReference type="EMBL" id="GAB55659.1"/>
    </source>
</evidence>
<dbReference type="EC" id="3.1.3.-" evidence="1"/>
<name>H5TBI2_9ALTE</name>
<dbReference type="Gene3D" id="3.40.50.1240">
    <property type="entry name" value="Phosphoglycerate mutase-like"/>
    <property type="match status" value="1"/>
</dbReference>
<keyword evidence="1" id="KW-0378">Hydrolase</keyword>
<gene>
    <name evidence="1" type="primary">sixA</name>
    <name evidence="1" type="ORF">GPUN_1539</name>
</gene>
<dbReference type="Proteomes" id="UP000053586">
    <property type="component" value="Unassembled WGS sequence"/>
</dbReference>
<sequence length="176" mass="19365">MLLIIMRHGEAVEYAKPDRARSLTNVGVQQSENVGRWLNQHLAGISTYSEITDVMKAGNTNVKSSIDLALVSPYFRTQQTFRGVAKHIKVLNEKTTDALTPIASAQQSADVIHDYATSTDAPKSMLIVTHMPLVSLLSRLLCVNINDQYFEPADTLLIDYKGSTAIGKKLAMFQGV</sequence>
<dbReference type="InterPro" id="IPR029033">
    <property type="entry name" value="His_PPase_superfam"/>
</dbReference>
<dbReference type="InterPro" id="IPR004449">
    <property type="entry name" value="SixA"/>
</dbReference>
<accession>H5TBI2</accession>
<proteinExistence type="predicted"/>
<keyword evidence="2" id="KW-1185">Reference proteome</keyword>
<dbReference type="GO" id="GO:0101006">
    <property type="term" value="F:protein histidine phosphatase activity"/>
    <property type="evidence" value="ECO:0007669"/>
    <property type="project" value="InterPro"/>
</dbReference>
<dbReference type="RefSeq" id="WP_006004979.1">
    <property type="nucleotide sequence ID" value="NZ_BAET01000014.1"/>
</dbReference>
<dbReference type="eggNOG" id="COG2062">
    <property type="taxonomic scope" value="Bacteria"/>
</dbReference>
<dbReference type="GO" id="GO:0005737">
    <property type="term" value="C:cytoplasm"/>
    <property type="evidence" value="ECO:0007669"/>
    <property type="project" value="InterPro"/>
</dbReference>
<reference evidence="1 2" key="1">
    <citation type="journal article" date="2012" name="J. Bacteriol.">
        <title>Genome sequence of proteorhodopsin-containing sea ice bacterium Glaciecola punicea ACAM 611T.</title>
        <authorList>
            <person name="Qin Q.-L."/>
            <person name="Xie B.-B."/>
            <person name="Shu Y.-L."/>
            <person name="Rong J.-C."/>
            <person name="Zhao D.-L."/>
            <person name="Zhang X.-Y."/>
            <person name="Chen X.-L."/>
            <person name="Zhou B.-C."/>
            <person name="Zhanga Y.-Z."/>
        </authorList>
    </citation>
    <scope>NUCLEOTIDE SEQUENCE [LARGE SCALE GENOMIC DNA]</scope>
    <source>
        <strain evidence="1 2">ACAM 611</strain>
    </source>
</reference>
<dbReference type="InterPro" id="IPR013078">
    <property type="entry name" value="His_Pase_superF_clade-1"/>
</dbReference>
<comment type="caution">
    <text evidence="1">The sequence shown here is derived from an EMBL/GenBank/DDBJ whole genome shotgun (WGS) entry which is preliminary data.</text>
</comment>
<evidence type="ECO:0000313" key="2">
    <source>
        <dbReference type="Proteomes" id="UP000053586"/>
    </source>
</evidence>
<protein>
    <submittedName>
        <fullName evidence="1">Phosphohistidine phosphatase</fullName>
        <ecNumber evidence="1">3.1.3.-</ecNumber>
    </submittedName>
</protein>
<dbReference type="CDD" id="cd07067">
    <property type="entry name" value="HP_PGM_like"/>
    <property type="match status" value="1"/>
</dbReference>
<dbReference type="STRING" id="56804.BAE46_09970"/>
<reference evidence="1 2" key="2">
    <citation type="journal article" date="2017" name="Antonie Van Leeuwenhoek">
        <title>Rhizobium rhizosphaerae sp. nov., a novel species isolated from rice rhizosphere.</title>
        <authorList>
            <person name="Zhao J.J."/>
            <person name="Zhang J."/>
            <person name="Zhang R.J."/>
            <person name="Zhang C.W."/>
            <person name="Yin H.Q."/>
            <person name="Zhang X.X."/>
        </authorList>
    </citation>
    <scope>NUCLEOTIDE SEQUENCE [LARGE SCALE GENOMIC DNA]</scope>
    <source>
        <strain evidence="1 2">ACAM 611</strain>
    </source>
</reference>
<dbReference type="AlphaFoldDB" id="H5TBI2"/>